<feature type="coiled-coil region" evidence="1">
    <location>
        <begin position="198"/>
        <end position="225"/>
    </location>
</feature>
<evidence type="ECO:0000313" key="2">
    <source>
        <dbReference type="EMBL" id="KKQ95460.1"/>
    </source>
</evidence>
<comment type="caution">
    <text evidence="2">The sequence shown here is derived from an EMBL/GenBank/DDBJ whole genome shotgun (WGS) entry which is preliminary data.</text>
</comment>
<accession>A0A0G0M579</accession>
<name>A0A0G0M579_UNCC2</name>
<sequence>MEVYLVKGFGLHKTSHPDDFYIAWMAKKFGEKVFPGSKDAKIVFVERKEYPQNPENSNLLLREEGLLLMGIGAGILDEHAYGTAEQKAKSSSTLLAHMLGLQEDPRIKPVLSMIERADTGYNGEYHSYASLVRKLHRAGYTDKQIMNWSFMIFDAWHKKADLNDPEFDSLPNIMMALKSDGHSSKKVMEVIKIFNDVIIASDKEYEKAKEEVEKAETHLFNYREKTARIAVIHTDNTEIARAARAKRFEVFVVRNSNGHTLIFGNKYGMSFNDLACILRHAEQRIKGQMLITNFKMLAAVDSLLQVPEWCHMSGRSTALLNGSESAKDIPPTGLSVDEIVLAIKIALDENSCPKKFADQCREGFCDTNRSNECSFYAFGLHRCRRNRFKTRSQK</sequence>
<keyword evidence="1" id="KW-0175">Coiled coil</keyword>
<reference evidence="2 3" key="1">
    <citation type="journal article" date="2015" name="Nature">
        <title>rRNA introns, odd ribosomes, and small enigmatic genomes across a large radiation of phyla.</title>
        <authorList>
            <person name="Brown C.T."/>
            <person name="Hug L.A."/>
            <person name="Thomas B.C."/>
            <person name="Sharon I."/>
            <person name="Castelle C.J."/>
            <person name="Singh A."/>
            <person name="Wilkins M.J."/>
            <person name="Williams K.H."/>
            <person name="Banfield J.F."/>
        </authorList>
    </citation>
    <scope>NUCLEOTIDE SEQUENCE [LARGE SCALE GENOMIC DNA]</scope>
</reference>
<evidence type="ECO:0000313" key="3">
    <source>
        <dbReference type="Proteomes" id="UP000034207"/>
    </source>
</evidence>
<protein>
    <submittedName>
        <fullName evidence="2">Uncharacterized protein</fullName>
    </submittedName>
</protein>
<dbReference type="Proteomes" id="UP000034207">
    <property type="component" value="Unassembled WGS sequence"/>
</dbReference>
<dbReference type="AlphaFoldDB" id="A0A0G0M579"/>
<evidence type="ECO:0000256" key="1">
    <source>
        <dbReference type="SAM" id="Coils"/>
    </source>
</evidence>
<organism evidence="2 3">
    <name type="scientific">candidate division CPR2 bacterium GW2011_GWC2_39_10</name>
    <dbReference type="NCBI Taxonomy" id="1618345"/>
    <lineage>
        <taxon>Bacteria</taxon>
        <taxon>Bacteria division CPR2</taxon>
    </lineage>
</organism>
<gene>
    <name evidence="2" type="ORF">UT18_C0001G0047</name>
</gene>
<proteinExistence type="predicted"/>
<dbReference type="EMBL" id="LBVV01000001">
    <property type="protein sequence ID" value="KKQ95460.1"/>
    <property type="molecule type" value="Genomic_DNA"/>
</dbReference>